<organism evidence="4 5">
    <name type="scientific">Phaseolus angularis</name>
    <name type="common">Azuki bean</name>
    <name type="synonym">Vigna angularis</name>
    <dbReference type="NCBI Taxonomy" id="3914"/>
    <lineage>
        <taxon>Eukaryota</taxon>
        <taxon>Viridiplantae</taxon>
        <taxon>Streptophyta</taxon>
        <taxon>Embryophyta</taxon>
        <taxon>Tracheophyta</taxon>
        <taxon>Spermatophyta</taxon>
        <taxon>Magnoliopsida</taxon>
        <taxon>eudicotyledons</taxon>
        <taxon>Gunneridae</taxon>
        <taxon>Pentapetalae</taxon>
        <taxon>rosids</taxon>
        <taxon>fabids</taxon>
        <taxon>Fabales</taxon>
        <taxon>Fabaceae</taxon>
        <taxon>Papilionoideae</taxon>
        <taxon>50 kb inversion clade</taxon>
        <taxon>NPAAA clade</taxon>
        <taxon>indigoferoid/millettioid clade</taxon>
        <taxon>Phaseoleae</taxon>
        <taxon>Vigna</taxon>
    </lineage>
</organism>
<dbReference type="InterPro" id="IPR050748">
    <property type="entry name" value="Glycosyltrans_8_dom-fam"/>
</dbReference>
<sequence>MVHSMRRGIDCLFFVSDDSDFSDMLRRSREENLGTVVVGDWDRALGRHADLWMPWMGLRMGSTHYSNASPSLQSHRFLSHSLPPFFPVLLPWNLLFSDHRRRRLILPLRRGTGVPNWAGCPVSSTHTAIPSCDPSLVHIAMTLDSSYLRGPIATVHSVLRHSSCSESVFFHFVAAEFDPASPRVLTRLILSIFPSLNFKVYIFKEDTVINLISSSIRLALENPLRSSRTTLYSLTCSLLESLFISTLE</sequence>
<comment type="caution">
    <text evidence="4">The sequence shown here is derived from an EMBL/GenBank/DDBJ whole genome shotgun (WGS) entry which is preliminary data.</text>
</comment>
<evidence type="ECO:0000313" key="4">
    <source>
        <dbReference type="EMBL" id="KAG2409074.1"/>
    </source>
</evidence>
<dbReference type="Proteomes" id="UP000743370">
    <property type="component" value="Unassembled WGS sequence"/>
</dbReference>
<evidence type="ECO:0000313" key="5">
    <source>
        <dbReference type="Proteomes" id="UP000743370"/>
    </source>
</evidence>
<name>A0A8T0LAR6_PHAAN</name>
<protein>
    <submittedName>
        <fullName evidence="4">Galacturonosyltransferase-like 8</fullName>
    </submittedName>
</protein>
<reference evidence="4 5" key="1">
    <citation type="submission" date="2020-05" db="EMBL/GenBank/DDBJ databases">
        <title>Vigna angularis (adzuki bean) Var. LongXiaoDou No. 4 denovo assembly.</title>
        <authorList>
            <person name="Xiang H."/>
        </authorList>
    </citation>
    <scope>NUCLEOTIDE SEQUENCE [LARGE SCALE GENOMIC DNA]</scope>
    <source>
        <tissue evidence="4">Leaf</tissue>
    </source>
</reference>
<keyword evidence="2" id="KW-0328">Glycosyltransferase</keyword>
<accession>A0A8T0LAR6</accession>
<dbReference type="EMBL" id="JABFOF010000001">
    <property type="protein sequence ID" value="KAG2409074.1"/>
    <property type="molecule type" value="Genomic_DNA"/>
</dbReference>
<gene>
    <name evidence="4" type="ORF">HKW66_Vig0038960</name>
</gene>
<evidence type="ECO:0000256" key="1">
    <source>
        <dbReference type="ARBA" id="ARBA00004877"/>
    </source>
</evidence>
<comment type="pathway">
    <text evidence="1">Glycan metabolism; pectin biosynthesis.</text>
</comment>
<evidence type="ECO:0000256" key="2">
    <source>
        <dbReference type="ARBA" id="ARBA00022676"/>
    </source>
</evidence>
<dbReference type="PANTHER" id="PTHR13778:SF40">
    <property type="entry name" value="GALACTURONOSYLTRANSFERASE-LIKE 9-RELATED"/>
    <property type="match status" value="1"/>
</dbReference>
<dbReference type="InterPro" id="IPR029044">
    <property type="entry name" value="Nucleotide-diphossugar_trans"/>
</dbReference>
<evidence type="ECO:0000256" key="3">
    <source>
        <dbReference type="ARBA" id="ARBA00022679"/>
    </source>
</evidence>
<dbReference type="AlphaFoldDB" id="A0A8T0LAR6"/>
<dbReference type="PANTHER" id="PTHR13778">
    <property type="entry name" value="GLYCOSYLTRANSFERASE 8 DOMAIN-CONTAINING PROTEIN"/>
    <property type="match status" value="1"/>
</dbReference>
<dbReference type="SUPFAM" id="SSF53448">
    <property type="entry name" value="Nucleotide-diphospho-sugar transferases"/>
    <property type="match status" value="1"/>
</dbReference>
<dbReference type="GO" id="GO:0016757">
    <property type="term" value="F:glycosyltransferase activity"/>
    <property type="evidence" value="ECO:0007669"/>
    <property type="project" value="UniProtKB-KW"/>
</dbReference>
<dbReference type="GO" id="GO:0005794">
    <property type="term" value="C:Golgi apparatus"/>
    <property type="evidence" value="ECO:0007669"/>
    <property type="project" value="TreeGrafter"/>
</dbReference>
<keyword evidence="3" id="KW-0808">Transferase</keyword>
<proteinExistence type="predicted"/>